<accession>A0A6G1JFY3</accession>
<proteinExistence type="predicted"/>
<evidence type="ECO:0000313" key="2">
    <source>
        <dbReference type="EMBL" id="KAF2689085.1"/>
    </source>
</evidence>
<evidence type="ECO:0000256" key="1">
    <source>
        <dbReference type="SAM" id="MobiDB-lite"/>
    </source>
</evidence>
<organism evidence="2 3">
    <name type="scientific">Lentithecium fluviatile CBS 122367</name>
    <dbReference type="NCBI Taxonomy" id="1168545"/>
    <lineage>
        <taxon>Eukaryota</taxon>
        <taxon>Fungi</taxon>
        <taxon>Dikarya</taxon>
        <taxon>Ascomycota</taxon>
        <taxon>Pezizomycotina</taxon>
        <taxon>Dothideomycetes</taxon>
        <taxon>Pleosporomycetidae</taxon>
        <taxon>Pleosporales</taxon>
        <taxon>Massarineae</taxon>
        <taxon>Lentitheciaceae</taxon>
        <taxon>Lentithecium</taxon>
    </lineage>
</organism>
<evidence type="ECO:0000313" key="3">
    <source>
        <dbReference type="Proteomes" id="UP000799291"/>
    </source>
</evidence>
<dbReference type="EMBL" id="MU005572">
    <property type="protein sequence ID" value="KAF2689085.1"/>
    <property type="molecule type" value="Genomic_DNA"/>
</dbReference>
<keyword evidence="3" id="KW-1185">Reference proteome</keyword>
<sequence>MTTAQTVRRVILTGSVAAVTVAGTVYGAQLKSGWERARERERLEKATPEEIIAQLRAAQADLEQRKHDIERRIAAFKVRQSGEGEQQGQGRGRGR</sequence>
<dbReference type="OrthoDB" id="5428081at2759"/>
<dbReference type="AlphaFoldDB" id="A0A6G1JFY3"/>
<name>A0A6G1JFY3_9PLEO</name>
<protein>
    <submittedName>
        <fullName evidence="2">Uncharacterized protein</fullName>
    </submittedName>
</protein>
<dbReference type="Proteomes" id="UP000799291">
    <property type="component" value="Unassembled WGS sequence"/>
</dbReference>
<reference evidence="2" key="1">
    <citation type="journal article" date="2020" name="Stud. Mycol.">
        <title>101 Dothideomycetes genomes: a test case for predicting lifestyles and emergence of pathogens.</title>
        <authorList>
            <person name="Haridas S."/>
            <person name="Albert R."/>
            <person name="Binder M."/>
            <person name="Bloem J."/>
            <person name="Labutti K."/>
            <person name="Salamov A."/>
            <person name="Andreopoulos B."/>
            <person name="Baker S."/>
            <person name="Barry K."/>
            <person name="Bills G."/>
            <person name="Bluhm B."/>
            <person name="Cannon C."/>
            <person name="Castanera R."/>
            <person name="Culley D."/>
            <person name="Daum C."/>
            <person name="Ezra D."/>
            <person name="Gonzalez J."/>
            <person name="Henrissat B."/>
            <person name="Kuo A."/>
            <person name="Liang C."/>
            <person name="Lipzen A."/>
            <person name="Lutzoni F."/>
            <person name="Magnuson J."/>
            <person name="Mondo S."/>
            <person name="Nolan M."/>
            <person name="Ohm R."/>
            <person name="Pangilinan J."/>
            <person name="Park H.-J."/>
            <person name="Ramirez L."/>
            <person name="Alfaro M."/>
            <person name="Sun H."/>
            <person name="Tritt A."/>
            <person name="Yoshinaga Y."/>
            <person name="Zwiers L.-H."/>
            <person name="Turgeon B."/>
            <person name="Goodwin S."/>
            <person name="Spatafora J."/>
            <person name="Crous P."/>
            <person name="Grigoriev I."/>
        </authorList>
    </citation>
    <scope>NUCLEOTIDE SEQUENCE</scope>
    <source>
        <strain evidence="2">CBS 122367</strain>
    </source>
</reference>
<feature type="compositionally biased region" description="Gly residues" evidence="1">
    <location>
        <begin position="85"/>
        <end position="95"/>
    </location>
</feature>
<feature type="region of interest" description="Disordered" evidence="1">
    <location>
        <begin position="76"/>
        <end position="95"/>
    </location>
</feature>
<gene>
    <name evidence="2" type="ORF">K458DRAFT_383746</name>
</gene>